<evidence type="ECO:0000313" key="10">
    <source>
        <dbReference type="EMBL" id="EPF13629.1"/>
    </source>
</evidence>
<dbReference type="PATRIC" id="fig|566551.4.peg.3483"/>
<dbReference type="PANTHER" id="PTHR43124:SF3">
    <property type="entry name" value="CHLORAMPHENICOL EFFLUX PUMP RV0191"/>
    <property type="match status" value="1"/>
</dbReference>
<feature type="transmembrane region" description="Helical" evidence="8">
    <location>
        <begin position="257"/>
        <end position="276"/>
    </location>
</feature>
<dbReference type="GO" id="GO:0042910">
    <property type="term" value="F:xenobiotic transmembrane transporter activity"/>
    <property type="evidence" value="ECO:0007669"/>
    <property type="project" value="InterPro"/>
</dbReference>
<keyword evidence="3 8" id="KW-0813">Transport</keyword>
<evidence type="ECO:0000313" key="11">
    <source>
        <dbReference type="Proteomes" id="UP000014585"/>
    </source>
</evidence>
<keyword evidence="4" id="KW-1003">Cell membrane</keyword>
<keyword evidence="7 8" id="KW-0472">Membrane</keyword>
<dbReference type="SUPFAM" id="SSF103473">
    <property type="entry name" value="MFS general substrate transporter"/>
    <property type="match status" value="1"/>
</dbReference>
<evidence type="ECO:0000256" key="8">
    <source>
        <dbReference type="RuleBase" id="RU365088"/>
    </source>
</evidence>
<dbReference type="GO" id="GO:0005886">
    <property type="term" value="C:plasma membrane"/>
    <property type="evidence" value="ECO:0007669"/>
    <property type="project" value="UniProtKB-SubCell"/>
</dbReference>
<evidence type="ECO:0000256" key="6">
    <source>
        <dbReference type="ARBA" id="ARBA00022989"/>
    </source>
</evidence>
<evidence type="ECO:0000256" key="1">
    <source>
        <dbReference type="ARBA" id="ARBA00004651"/>
    </source>
</evidence>
<proteinExistence type="inferred from homology"/>
<dbReference type="STRING" id="566551.HMPREF0201_03819"/>
<feature type="transmembrane region" description="Helical" evidence="8">
    <location>
        <begin position="227"/>
        <end position="245"/>
    </location>
</feature>
<dbReference type="InterPro" id="IPR020846">
    <property type="entry name" value="MFS_dom"/>
</dbReference>
<dbReference type="Pfam" id="PF07690">
    <property type="entry name" value="MFS_1"/>
    <property type="match status" value="1"/>
</dbReference>
<protein>
    <recommendedName>
        <fullName evidence="8">Bcr/CflA family efflux transporter</fullName>
    </recommendedName>
</protein>
<keyword evidence="5 8" id="KW-0812">Transmembrane</keyword>
<dbReference type="Proteomes" id="UP000014585">
    <property type="component" value="Unassembled WGS sequence"/>
</dbReference>
<dbReference type="InterPro" id="IPR011701">
    <property type="entry name" value="MFS"/>
</dbReference>
<feature type="transmembrane region" description="Helical" evidence="8">
    <location>
        <begin position="63"/>
        <end position="81"/>
    </location>
</feature>
<evidence type="ECO:0000256" key="2">
    <source>
        <dbReference type="ARBA" id="ARBA00006236"/>
    </source>
</evidence>
<dbReference type="NCBIfam" id="TIGR00710">
    <property type="entry name" value="efflux_Bcr_CflA"/>
    <property type="match status" value="1"/>
</dbReference>
<comment type="similarity">
    <text evidence="2 8">Belongs to the major facilitator superfamily. Bcr/CmlA family.</text>
</comment>
<dbReference type="HOGENOM" id="CLU_001265_47_1_6"/>
<reference evidence="10 11" key="1">
    <citation type="submission" date="2013-04" db="EMBL/GenBank/DDBJ databases">
        <authorList>
            <person name="Weinstock G."/>
            <person name="Sodergren E."/>
            <person name="Lobos E.A."/>
            <person name="Fulton L."/>
            <person name="Fulton R."/>
            <person name="Courtney L."/>
            <person name="Fronick C."/>
            <person name="O'Laughlin M."/>
            <person name="Godfrey J."/>
            <person name="Wilson R.M."/>
            <person name="Miner T."/>
            <person name="Farmer C."/>
            <person name="Delehaunty K."/>
            <person name="Cordes M."/>
            <person name="Minx P."/>
            <person name="Tomlinson C."/>
            <person name="Chen J."/>
            <person name="Wollam A."/>
            <person name="Pepin K.H."/>
            <person name="Palsikar V.B."/>
            <person name="Zhang X."/>
            <person name="Suruliraj S."/>
            <person name="Perna N.T."/>
            <person name="Plunkett G."/>
            <person name="Warren W."/>
            <person name="Mitreva M."/>
            <person name="Mardis E.R."/>
            <person name="Wilson R.K."/>
        </authorList>
    </citation>
    <scope>NUCLEOTIDE SEQUENCE [LARGE SCALE GENOMIC DNA]</scope>
    <source>
        <strain evidence="10 11">DSM 4568</strain>
    </source>
</reference>
<organism evidence="10 11">
    <name type="scientific">Cedecea davisae DSM 4568</name>
    <dbReference type="NCBI Taxonomy" id="566551"/>
    <lineage>
        <taxon>Bacteria</taxon>
        <taxon>Pseudomonadati</taxon>
        <taxon>Pseudomonadota</taxon>
        <taxon>Gammaproteobacteria</taxon>
        <taxon>Enterobacterales</taxon>
        <taxon>Enterobacteriaceae</taxon>
        <taxon>Cedecea</taxon>
    </lineage>
</organism>
<dbReference type="CDD" id="cd17320">
    <property type="entry name" value="MFS_MdfA_MDR_like"/>
    <property type="match status" value="1"/>
</dbReference>
<feature type="domain" description="Major facilitator superfamily (MFS) profile" evidence="9">
    <location>
        <begin position="1"/>
        <end position="396"/>
    </location>
</feature>
<evidence type="ECO:0000259" key="9">
    <source>
        <dbReference type="PROSITE" id="PS50850"/>
    </source>
</evidence>
<dbReference type="Gene3D" id="1.20.1720.10">
    <property type="entry name" value="Multidrug resistance protein D"/>
    <property type="match status" value="1"/>
</dbReference>
<dbReference type="PANTHER" id="PTHR43124">
    <property type="entry name" value="PURINE EFFLUX PUMP PBUE"/>
    <property type="match status" value="1"/>
</dbReference>
<name>S3JK68_9ENTR</name>
<feature type="transmembrane region" description="Helical" evidence="8">
    <location>
        <begin position="118"/>
        <end position="139"/>
    </location>
</feature>
<dbReference type="EMBL" id="ATDT01000033">
    <property type="protein sequence ID" value="EPF13629.1"/>
    <property type="molecule type" value="Genomic_DNA"/>
</dbReference>
<comment type="caution">
    <text evidence="8">Lacks conserved residue(s) required for the propagation of feature annotation.</text>
</comment>
<feature type="transmembrane region" description="Helical" evidence="8">
    <location>
        <begin position="375"/>
        <end position="394"/>
    </location>
</feature>
<feature type="transmembrane region" description="Helical" evidence="8">
    <location>
        <begin position="181"/>
        <end position="199"/>
    </location>
</feature>
<comment type="caution">
    <text evidence="10">The sequence shown here is derived from an EMBL/GenBank/DDBJ whole genome shotgun (WGS) entry which is preliminary data.</text>
</comment>
<dbReference type="PROSITE" id="PS50850">
    <property type="entry name" value="MFS"/>
    <property type="match status" value="1"/>
</dbReference>
<evidence type="ECO:0000256" key="5">
    <source>
        <dbReference type="ARBA" id="ARBA00022692"/>
    </source>
</evidence>
<dbReference type="InterPro" id="IPR036259">
    <property type="entry name" value="MFS_trans_sf"/>
</dbReference>
<dbReference type="InterPro" id="IPR004812">
    <property type="entry name" value="Efflux_drug-R_Bcr/CmlA"/>
</dbReference>
<dbReference type="GO" id="GO:1990961">
    <property type="term" value="P:xenobiotic detoxification by transmembrane export across the plasma membrane"/>
    <property type="evidence" value="ECO:0007669"/>
    <property type="project" value="InterPro"/>
</dbReference>
<keyword evidence="6 8" id="KW-1133">Transmembrane helix</keyword>
<evidence type="ECO:0000256" key="3">
    <source>
        <dbReference type="ARBA" id="ARBA00022448"/>
    </source>
</evidence>
<comment type="subcellular location">
    <subcellularLocation>
        <location evidence="8">Cell inner membrane</location>
        <topology evidence="8">Multi-pass membrane protein</topology>
    </subcellularLocation>
    <subcellularLocation>
        <location evidence="1">Cell membrane</location>
        <topology evidence="1">Multi-pass membrane protein</topology>
    </subcellularLocation>
</comment>
<sequence length="396" mass="42354">MFIMFHFGFAYNSASFSGGLRVKTHPGMALLTALLMFPQIVETLYSPALTDIARHFSVTAQDAAWTLSLYFVGFAAGVLFWGRVSDLLGRKPALLLGLLCYAAGAVAALLTSHFSLLLAARMLAAFGAATGSVVTQTVLRDRYSGPDLARIFSFMGIALAVSPALGLWFGGLIVSFGGYQAVFYSLAGLAAALLLWCAWRLDETRPEQHQCPALGQVSGRMLRDTKIWRATGLVAFFNIGLFSYYSQAPFLFQQFGLKPATFGLTGVVLALGSLAGARLNHRLIKRGVAARMLLLTASICGLAGSAGVYFMEHSIWFLAPMFMVMVAFSMAIPVVLGTALSEYGDCRGTAGALFGFAYYLLIGIGLLVSGCYQQLGVTLVLSAGGICLIGRGYLRK</sequence>
<evidence type="ECO:0000256" key="7">
    <source>
        <dbReference type="ARBA" id="ARBA00023136"/>
    </source>
</evidence>
<feature type="transmembrane region" description="Helical" evidence="8">
    <location>
        <begin position="93"/>
        <end position="112"/>
    </location>
</feature>
<feature type="transmembrane region" description="Helical" evidence="8">
    <location>
        <begin position="348"/>
        <end position="369"/>
    </location>
</feature>
<gene>
    <name evidence="10" type="ORF">HMPREF0201_03819</name>
</gene>
<keyword evidence="8" id="KW-0997">Cell inner membrane</keyword>
<feature type="transmembrane region" description="Helical" evidence="8">
    <location>
        <begin position="151"/>
        <end position="175"/>
    </location>
</feature>
<dbReference type="AlphaFoldDB" id="S3JK68"/>
<dbReference type="InterPro" id="IPR050189">
    <property type="entry name" value="MFS_Efflux_Transporters"/>
</dbReference>
<feature type="transmembrane region" description="Helical" evidence="8">
    <location>
        <begin position="288"/>
        <end position="309"/>
    </location>
</feature>
<accession>S3JK68</accession>
<feature type="transmembrane region" description="Helical" evidence="8">
    <location>
        <begin position="315"/>
        <end position="336"/>
    </location>
</feature>
<evidence type="ECO:0000256" key="4">
    <source>
        <dbReference type="ARBA" id="ARBA00022475"/>
    </source>
</evidence>